<protein>
    <submittedName>
        <fullName evidence="2">Uncharacterized protein</fullName>
    </submittedName>
</protein>
<accession>A0A9C7PUC7</accession>
<evidence type="ECO:0000313" key="2">
    <source>
        <dbReference type="EMBL" id="GJQ11028.1"/>
    </source>
</evidence>
<name>A0A9C7PUC7_9RHOD</name>
<gene>
    <name evidence="2" type="ORF">GpartN1_g2819.t1</name>
</gene>
<sequence>MKLSSVLTEGEYRLFQWIVFLGGSFYGGWLLYSDHKNSAIYAAREEEFIAQEKKKQRPMTEEYWRELQEIKPRNLEELYKMKEEKSRQRAERYEKWKEKILGVFSLNRNTRSKEEDGC</sequence>
<dbReference type="OrthoDB" id="6237at2759"/>
<keyword evidence="1" id="KW-0812">Transmembrane</keyword>
<keyword evidence="1" id="KW-0472">Membrane</keyword>
<evidence type="ECO:0000313" key="3">
    <source>
        <dbReference type="Proteomes" id="UP001061958"/>
    </source>
</evidence>
<reference evidence="2" key="1">
    <citation type="journal article" date="2022" name="Proc. Natl. Acad. Sci. U.S.A.">
        <title>Life cycle and functional genomics of the unicellular red alga Galdieria for elucidating algal and plant evolution and industrial use.</title>
        <authorList>
            <person name="Hirooka S."/>
            <person name="Itabashi T."/>
            <person name="Ichinose T.M."/>
            <person name="Onuma R."/>
            <person name="Fujiwara T."/>
            <person name="Yamashita S."/>
            <person name="Jong L.W."/>
            <person name="Tomita R."/>
            <person name="Iwane A.H."/>
            <person name="Miyagishima S.Y."/>
        </authorList>
    </citation>
    <scope>NUCLEOTIDE SEQUENCE</scope>
    <source>
        <strain evidence="2">NBRC 102759</strain>
    </source>
</reference>
<keyword evidence="3" id="KW-1185">Reference proteome</keyword>
<dbReference type="EMBL" id="BQMJ01000020">
    <property type="protein sequence ID" value="GJQ11028.1"/>
    <property type="molecule type" value="Genomic_DNA"/>
</dbReference>
<organism evidence="2 3">
    <name type="scientific">Galdieria partita</name>
    <dbReference type="NCBI Taxonomy" id="83374"/>
    <lineage>
        <taxon>Eukaryota</taxon>
        <taxon>Rhodophyta</taxon>
        <taxon>Bangiophyceae</taxon>
        <taxon>Galdieriales</taxon>
        <taxon>Galdieriaceae</taxon>
        <taxon>Galdieria</taxon>
    </lineage>
</organism>
<comment type="caution">
    <text evidence="2">The sequence shown here is derived from an EMBL/GenBank/DDBJ whole genome shotgun (WGS) entry which is preliminary data.</text>
</comment>
<reference evidence="2" key="2">
    <citation type="submission" date="2022-01" db="EMBL/GenBank/DDBJ databases">
        <authorList>
            <person name="Hirooka S."/>
            <person name="Miyagishima S.Y."/>
        </authorList>
    </citation>
    <scope>NUCLEOTIDE SEQUENCE</scope>
    <source>
        <strain evidence="2">NBRC 102759</strain>
    </source>
</reference>
<dbReference type="Proteomes" id="UP001061958">
    <property type="component" value="Unassembled WGS sequence"/>
</dbReference>
<keyword evidence="1" id="KW-1133">Transmembrane helix</keyword>
<proteinExistence type="predicted"/>
<feature type="transmembrane region" description="Helical" evidence="1">
    <location>
        <begin position="14"/>
        <end position="32"/>
    </location>
</feature>
<dbReference type="AlphaFoldDB" id="A0A9C7PUC7"/>
<evidence type="ECO:0000256" key="1">
    <source>
        <dbReference type="SAM" id="Phobius"/>
    </source>
</evidence>